<dbReference type="Pfam" id="PF05347">
    <property type="entry name" value="Complex1_LYR"/>
    <property type="match status" value="1"/>
</dbReference>
<dbReference type="OMA" id="YAWHLEL"/>
<protein>
    <recommendedName>
        <fullName evidence="1">Complex 1 LYR protein domain-containing protein</fullName>
    </recommendedName>
</protein>
<dbReference type="OrthoDB" id="2571149at2759"/>
<evidence type="ECO:0000259" key="1">
    <source>
        <dbReference type="Pfam" id="PF05347"/>
    </source>
</evidence>
<dbReference type="InterPro" id="IPR008011">
    <property type="entry name" value="Complex1_LYR_dom"/>
</dbReference>
<dbReference type="InParanoid" id="A0A163K4X9"/>
<name>A0A163K4X9_ABSGL</name>
<dbReference type="InterPro" id="IPR046896">
    <property type="entry name" value="Cup1-like_N"/>
</dbReference>
<dbReference type="AlphaFoldDB" id="A0A163K4X9"/>
<dbReference type="EMBL" id="LT554591">
    <property type="protein sequence ID" value="SAM06506.1"/>
    <property type="molecule type" value="Genomic_DNA"/>
</dbReference>
<feature type="domain" description="Complex 1 LYR protein" evidence="1">
    <location>
        <begin position="22"/>
        <end position="76"/>
    </location>
</feature>
<organism evidence="2">
    <name type="scientific">Absidia glauca</name>
    <name type="common">Pin mould</name>
    <dbReference type="NCBI Taxonomy" id="4829"/>
    <lineage>
        <taxon>Eukaryota</taxon>
        <taxon>Fungi</taxon>
        <taxon>Fungi incertae sedis</taxon>
        <taxon>Mucoromycota</taxon>
        <taxon>Mucoromycotina</taxon>
        <taxon>Mucoromycetes</taxon>
        <taxon>Mucorales</taxon>
        <taxon>Cunninghamellaceae</taxon>
        <taxon>Absidia</taxon>
    </lineage>
</organism>
<evidence type="ECO:0000313" key="2">
    <source>
        <dbReference type="EMBL" id="SAM06506.1"/>
    </source>
</evidence>
<dbReference type="Proteomes" id="UP000078561">
    <property type="component" value="Unassembled WGS sequence"/>
</dbReference>
<accession>A0A163K4X9</accession>
<reference evidence="2" key="1">
    <citation type="submission" date="2016-04" db="EMBL/GenBank/DDBJ databases">
        <authorList>
            <person name="Evans L.H."/>
            <person name="Alamgir A."/>
            <person name="Owens N."/>
            <person name="Weber N.D."/>
            <person name="Virtaneva K."/>
            <person name="Barbian K."/>
            <person name="Babar A."/>
            <person name="Rosenke K."/>
        </authorList>
    </citation>
    <scope>NUCLEOTIDE SEQUENCE [LARGE SCALE GENOMIC DNA]</scope>
    <source>
        <strain evidence="2">CBS 101.48</strain>
    </source>
</reference>
<evidence type="ECO:0000313" key="3">
    <source>
        <dbReference type="Proteomes" id="UP000078561"/>
    </source>
</evidence>
<sequence>MVWRLPCSAGNKYIYQESRQLTLSLYRSLLRTAHRFDQPHHQWFLHTTIRERFRFHQCETSRKRSLSLLSDGSTALRHMTLALDGNVAVQKYIDGLATAKVGPMAHAIKKLLQRIVAAVDVRSEASKQRHQTRRDRVILPAHLIPEARLPTATLPSSRRQYDAACTVLTMQRQKRSKHRRPWKPYQVKIVTQASTGFRFVRRRGIQQPVTTAMMMKNRARTNQRRVDDHYALLAQMGYMKSEGLFLSALGVENDTWDYVRPIQNAIKQASQYVRPSPPSIMDT</sequence>
<keyword evidence="3" id="KW-1185">Reference proteome</keyword>
<proteinExistence type="predicted"/>
<dbReference type="CDD" id="cd20273">
    <property type="entry name" value="Complex1_LYR_unchar"/>
    <property type="match status" value="1"/>
</dbReference>
<gene>
    <name evidence="2" type="primary">ABSGL_12395.1 scaffold 12745</name>
</gene>